<feature type="compositionally biased region" description="Low complexity" evidence="1">
    <location>
        <begin position="853"/>
        <end position="864"/>
    </location>
</feature>
<feature type="compositionally biased region" description="Low complexity" evidence="1">
    <location>
        <begin position="785"/>
        <end position="800"/>
    </location>
</feature>
<organism evidence="2 3">
    <name type="scientific">Chiloscyllium punctatum</name>
    <name type="common">Brownbanded bambooshark</name>
    <name type="synonym">Hemiscyllium punctatum</name>
    <dbReference type="NCBI Taxonomy" id="137246"/>
    <lineage>
        <taxon>Eukaryota</taxon>
        <taxon>Metazoa</taxon>
        <taxon>Chordata</taxon>
        <taxon>Craniata</taxon>
        <taxon>Vertebrata</taxon>
        <taxon>Chondrichthyes</taxon>
        <taxon>Elasmobranchii</taxon>
        <taxon>Galeomorphii</taxon>
        <taxon>Galeoidea</taxon>
        <taxon>Orectolobiformes</taxon>
        <taxon>Hemiscylliidae</taxon>
        <taxon>Chiloscyllium</taxon>
    </lineage>
</organism>
<evidence type="ECO:0000313" key="2">
    <source>
        <dbReference type="EMBL" id="GCC18403.1"/>
    </source>
</evidence>
<feature type="region of interest" description="Disordered" evidence="1">
    <location>
        <begin position="732"/>
        <end position="864"/>
    </location>
</feature>
<feature type="region of interest" description="Disordered" evidence="1">
    <location>
        <begin position="77"/>
        <end position="125"/>
    </location>
</feature>
<feature type="region of interest" description="Disordered" evidence="1">
    <location>
        <begin position="1414"/>
        <end position="1507"/>
    </location>
</feature>
<sequence length="1780" mass="188716">MEFPPIDLEFPRQGDVVPHAFRGGVEQPMVVTESHQEGAQLKYTGSEDDLLSNMETLSLLGSATTLTSSMVEMEVGTETKAGDSGSLETPDCPFRDEASPDRIAQSGVDKQEDAEQYEESPEFGGIGNIDLEMEQIFANMELLQKKAPEDLGSIVEEPSFQLGAVSGGDSLLDVYEDTDVEVSGISLLDIAYVNGTEESQTCNSESSEDNDLQRQTQGVGEAGRAAQGSRGVCTCSEGVGTCSRGVCTCSRGVCTCSRGVCTCSRGVCTCSEGVGTCSRGVCTCSEGVCTCSRRVCTCSEGVGACANGRQACGGTACEGQRSPLDQHSSRHDGEGSQSGSEESFKVNGYPAAMKLEGPARGEMEDEPNSGHSNGLAEVTGVIKGSVRMENDRLLIEKIKKYYESAEMANDQSYLQRRESISFIPTGVVRDSILRFNYQMAHESIPEGPSGKAPGHSRSAVSGSDPHPPPGSGQLPLGSVQVPATPRAAAEPPPNLRPVEAGPELAEFKSSAEILKVWREMEKAAHFCHRHEAWGSCRKAVAESKGPRQGGYTEPLLIVEDSDLCPSADLAKAPADRLEGTDGDPEVDASQGDENLPRDGVPCTPCWVSHRPPRCGDVHSCLFQSSEKIRSKVQVLAKMYSQRVSRRKAAMPRRIWELEPQARAEDQPRRRRPGLRVTRAREEVYVETGDEVTALQHPGPFGHVVIQDPTPLLYAQENIVQLSVSKAKSEVSSLQLHDPREDASSQQRANSTARGISSLETSLPTSPQSPNITSPDSLPLGVTRISSGPPSLTSTPPGSSSANLPVSGVGPSLTTGLTAQSPTSECLAHTQHSPLPPCKTRPVPPPSQTGPRASSPLSGCSSPLPLVRHMDQSLVSDWSDTALKGTLQTGTQTTNPKTPPSLSPTPDHSQPPSLLLCNPLEQTPHASALRGYGVRELRPKGCGVGETCPGRCSLEVPHPHGCGLEEPCPGGCGLEEPCPGGCGLEEPHPQESVAAHRGRGSVARSLSCPVPGATHEAALPKPGSPLACGGSEFCCSLPPWVSLRGRSPSPSAIRQLEQSARGTANPGRATHTVQPSPTMGPEAKPPPSPLPSRTDPFSQVCPPSGPGPLSSGSRAGGSPGPGDSVETQPLSLSLRLRSPSPYRRQQCLRVPDTMGANPREELPMFSNLRPASLQLCPAIGPTVHSPPPRASPPPGRAPSLLATNPQSPSPAFPVPRPQFPRGGVNSLPLPDEPQAYHWDKADQAQFPDSGLGVCLPPPTVRSWSSRDSSLRGCEDPGTPSRPHSPGDRNVPEPAPRLRSPSPPSGSPWPESSSPHRSVFPTQSDRKLRERRPSEDTEVPDAVVSPGAGSALCSSAEDPELSVSPQPRASPGRQPPVRSETPKDPAPSVRGQSLTSPSATAPAWALCLPTRGHSVEVFCPMPYPRPRVRSPVSVTRLDFTSPEMSASRCPSPSPSQSSSRSGSPTPPWAGRQSQSPPSSSSDPSSSCQRPTAMSPMPSPSSPGTGAYHSMTQQTANSSCVGVKDQWGTPLGGSVGKDCAQVRLEHREQPCPVSPPQPRAGGETIRWTEGLDAVVCPLISPEPVSIVGPSPCDQEAETEDGDRDMFTGVESAHPPSTNPSSGQMEQCHVLRPGRELGREKGNIKTSYSTTVNLQIGGSGKRATFSRAQVSLTQMFLPAAGQSIRKVNGSIGLIYQRIRKQKLGSRAGSITISSMLSLSQLTLNQRLQLHNDFCTQQRDNDGASSIQCCSFLDKSQSFLPTESWNPLHPVTDRGSLETRYPRGS</sequence>
<feature type="compositionally biased region" description="Basic and acidic residues" evidence="1">
    <location>
        <begin position="1322"/>
        <end position="1333"/>
    </location>
</feature>
<dbReference type="Proteomes" id="UP000287033">
    <property type="component" value="Unassembled WGS sequence"/>
</dbReference>
<feature type="compositionally biased region" description="Polar residues" evidence="1">
    <location>
        <begin position="1388"/>
        <end position="1397"/>
    </location>
</feature>
<feature type="region of interest" description="Disordered" evidence="1">
    <location>
        <begin position="321"/>
        <end position="344"/>
    </location>
</feature>
<evidence type="ECO:0000256" key="1">
    <source>
        <dbReference type="SAM" id="MobiDB-lite"/>
    </source>
</evidence>
<name>A0A401RJS8_CHIPU</name>
<protein>
    <submittedName>
        <fullName evidence="2">Uncharacterized protein</fullName>
    </submittedName>
</protein>
<feature type="compositionally biased region" description="Low complexity" evidence="1">
    <location>
        <begin position="886"/>
        <end position="895"/>
    </location>
</feature>
<comment type="caution">
    <text evidence="2">The sequence shown here is derived from an EMBL/GenBank/DDBJ whole genome shotgun (WGS) entry which is preliminary data.</text>
</comment>
<feature type="compositionally biased region" description="Polar residues" evidence="1">
    <location>
        <begin position="811"/>
        <end position="823"/>
    </location>
</feature>
<feature type="compositionally biased region" description="Polar residues" evidence="1">
    <location>
        <begin position="743"/>
        <end position="775"/>
    </location>
</feature>
<proteinExistence type="predicted"/>
<feature type="compositionally biased region" description="Low complexity" evidence="1">
    <location>
        <begin position="1443"/>
        <end position="1461"/>
    </location>
</feature>
<reference evidence="2 3" key="1">
    <citation type="journal article" date="2018" name="Nat. Ecol. Evol.">
        <title>Shark genomes provide insights into elasmobranch evolution and the origin of vertebrates.</title>
        <authorList>
            <person name="Hara Y"/>
            <person name="Yamaguchi K"/>
            <person name="Onimaru K"/>
            <person name="Kadota M"/>
            <person name="Koyanagi M"/>
            <person name="Keeley SD"/>
            <person name="Tatsumi K"/>
            <person name="Tanaka K"/>
            <person name="Motone F"/>
            <person name="Kageyama Y"/>
            <person name="Nozu R"/>
            <person name="Adachi N"/>
            <person name="Nishimura O"/>
            <person name="Nakagawa R"/>
            <person name="Tanegashima C"/>
            <person name="Kiyatake I"/>
            <person name="Matsumoto R"/>
            <person name="Murakumo K"/>
            <person name="Nishida K"/>
            <person name="Terakita A"/>
            <person name="Kuratani S"/>
            <person name="Sato K"/>
            <person name="Hyodo S Kuraku.S."/>
        </authorList>
    </citation>
    <scope>NUCLEOTIDE SEQUENCE [LARGE SCALE GENOMIC DNA]</scope>
</reference>
<feature type="compositionally biased region" description="Low complexity" evidence="1">
    <location>
        <begin position="1120"/>
        <end position="1144"/>
    </location>
</feature>
<keyword evidence="3" id="KW-1185">Reference proteome</keyword>
<gene>
    <name evidence="2" type="ORF">chiPu_0020790</name>
</gene>
<feature type="region of interest" description="Disordered" evidence="1">
    <location>
        <begin position="1045"/>
        <end position="1160"/>
    </location>
</feature>
<feature type="region of interest" description="Disordered" evidence="1">
    <location>
        <begin position="443"/>
        <end position="479"/>
    </location>
</feature>
<dbReference type="STRING" id="137246.A0A401RJS8"/>
<feature type="compositionally biased region" description="Pro residues" evidence="1">
    <location>
        <begin position="833"/>
        <end position="847"/>
    </location>
</feature>
<feature type="compositionally biased region" description="Polar residues" evidence="1">
    <location>
        <begin position="1047"/>
        <end position="1061"/>
    </location>
</feature>
<feature type="region of interest" description="Disordered" evidence="1">
    <location>
        <begin position="1176"/>
        <end position="1398"/>
    </location>
</feature>
<feature type="compositionally biased region" description="Low complexity" evidence="1">
    <location>
        <begin position="1470"/>
        <end position="1504"/>
    </location>
</feature>
<feature type="region of interest" description="Disordered" evidence="1">
    <location>
        <begin position="202"/>
        <end position="223"/>
    </location>
</feature>
<accession>A0A401RJS8</accession>
<feature type="region of interest" description="Disordered" evidence="1">
    <location>
        <begin position="886"/>
        <end position="912"/>
    </location>
</feature>
<dbReference type="OMA" id="FLPPWRE"/>
<feature type="region of interest" description="Disordered" evidence="1">
    <location>
        <begin position="484"/>
        <end position="503"/>
    </location>
</feature>
<feature type="compositionally biased region" description="Pro residues" evidence="1">
    <location>
        <begin position="1206"/>
        <end position="1217"/>
    </location>
</feature>
<feature type="region of interest" description="Disordered" evidence="1">
    <location>
        <begin position="574"/>
        <end position="597"/>
    </location>
</feature>
<dbReference type="EMBL" id="BEZZ01002943">
    <property type="protein sequence ID" value="GCC18403.1"/>
    <property type="molecule type" value="Genomic_DNA"/>
</dbReference>
<feature type="compositionally biased region" description="Pro residues" evidence="1">
    <location>
        <begin position="1183"/>
        <end position="1195"/>
    </location>
</feature>
<evidence type="ECO:0000313" key="3">
    <source>
        <dbReference type="Proteomes" id="UP000287033"/>
    </source>
</evidence>
<feature type="compositionally biased region" description="Acidic residues" evidence="1">
    <location>
        <begin position="112"/>
        <end position="121"/>
    </location>
</feature>
<dbReference type="OrthoDB" id="1594986at2759"/>